<organism evidence="1">
    <name type="scientific">marine sediment metagenome</name>
    <dbReference type="NCBI Taxonomy" id="412755"/>
    <lineage>
        <taxon>unclassified sequences</taxon>
        <taxon>metagenomes</taxon>
        <taxon>ecological metagenomes</taxon>
    </lineage>
</organism>
<dbReference type="EMBL" id="BARU01049879">
    <property type="protein sequence ID" value="GAH96989.1"/>
    <property type="molecule type" value="Genomic_DNA"/>
</dbReference>
<proteinExistence type="predicted"/>
<feature type="non-terminal residue" evidence="1">
    <location>
        <position position="1"/>
    </location>
</feature>
<gene>
    <name evidence="1" type="ORF">S03H2_73095</name>
</gene>
<evidence type="ECO:0000313" key="1">
    <source>
        <dbReference type="EMBL" id="GAH96989.1"/>
    </source>
</evidence>
<comment type="caution">
    <text evidence="1">The sequence shown here is derived from an EMBL/GenBank/DDBJ whole genome shotgun (WGS) entry which is preliminary data.</text>
</comment>
<name>X1L3J5_9ZZZZ</name>
<protein>
    <submittedName>
        <fullName evidence="1">Uncharacterized protein</fullName>
    </submittedName>
</protein>
<reference evidence="1" key="1">
    <citation type="journal article" date="2014" name="Front. Microbiol.">
        <title>High frequency of phylogenetically diverse reductive dehalogenase-homologous genes in deep subseafloor sedimentary metagenomes.</title>
        <authorList>
            <person name="Kawai M."/>
            <person name="Futagami T."/>
            <person name="Toyoda A."/>
            <person name="Takaki Y."/>
            <person name="Nishi S."/>
            <person name="Hori S."/>
            <person name="Arai W."/>
            <person name="Tsubouchi T."/>
            <person name="Morono Y."/>
            <person name="Uchiyama I."/>
            <person name="Ito T."/>
            <person name="Fujiyama A."/>
            <person name="Inagaki F."/>
            <person name="Takami H."/>
        </authorList>
    </citation>
    <scope>NUCLEOTIDE SEQUENCE</scope>
    <source>
        <strain evidence="1">Expedition CK06-06</strain>
    </source>
</reference>
<accession>X1L3J5</accession>
<dbReference type="AlphaFoldDB" id="X1L3J5"/>
<feature type="non-terminal residue" evidence="1">
    <location>
        <position position="32"/>
    </location>
</feature>
<sequence>FENSNLKIICPYRANENRFALDEKGYFGTTDM</sequence>